<feature type="region of interest" description="Disordered" evidence="1">
    <location>
        <begin position="186"/>
        <end position="236"/>
    </location>
</feature>
<dbReference type="EMBL" id="BKCJ010594546">
    <property type="protein sequence ID" value="GFB29149.1"/>
    <property type="molecule type" value="Genomic_DNA"/>
</dbReference>
<accession>A0A699L842</accession>
<gene>
    <name evidence="2" type="ORF">Tci_701120</name>
</gene>
<organism evidence="2">
    <name type="scientific">Tanacetum cinerariifolium</name>
    <name type="common">Dalmatian daisy</name>
    <name type="synonym">Chrysanthemum cinerariifolium</name>
    <dbReference type="NCBI Taxonomy" id="118510"/>
    <lineage>
        <taxon>Eukaryota</taxon>
        <taxon>Viridiplantae</taxon>
        <taxon>Streptophyta</taxon>
        <taxon>Embryophyta</taxon>
        <taxon>Tracheophyta</taxon>
        <taxon>Spermatophyta</taxon>
        <taxon>Magnoliopsida</taxon>
        <taxon>eudicotyledons</taxon>
        <taxon>Gunneridae</taxon>
        <taxon>Pentapetalae</taxon>
        <taxon>asterids</taxon>
        <taxon>campanulids</taxon>
        <taxon>Asterales</taxon>
        <taxon>Asteraceae</taxon>
        <taxon>Asteroideae</taxon>
        <taxon>Anthemideae</taxon>
        <taxon>Anthemidinae</taxon>
        <taxon>Tanacetum</taxon>
    </lineage>
</organism>
<reference evidence="2" key="1">
    <citation type="journal article" date="2019" name="Sci. Rep.">
        <title>Draft genome of Tanacetum cinerariifolium, the natural source of mosquito coil.</title>
        <authorList>
            <person name="Yamashiro T."/>
            <person name="Shiraishi A."/>
            <person name="Satake H."/>
            <person name="Nakayama K."/>
        </authorList>
    </citation>
    <scope>NUCLEOTIDE SEQUENCE</scope>
</reference>
<feature type="compositionally biased region" description="Basic residues" evidence="1">
    <location>
        <begin position="220"/>
        <end position="229"/>
    </location>
</feature>
<sequence>MKTVFENLEAEVDQNTIDLKSGEIQRKNLLITNENLIANCIAQDVFFIVTDSAMTASRFHELSIAYTVTMNRAVKLEAENSKLLKKLKLMIMIQWVVHHGYLNHLRDTLDTLREIVKEARKNVSGSCPKVDNKRDTIIATPPTTRKKHATFADPLETSGNNPPKIVKQQTVQKTNIPILHSIGVSNVTKARRSQPKSNTTHDRTLPANSVPEKKVEDNHRKNKSKLSKKNRVDSSTSIRRTVLATDSNSLCKTCNECISLVNYDKCVYNFLKSSKTSLVKNI</sequence>
<proteinExistence type="predicted"/>
<comment type="caution">
    <text evidence="2">The sequence shown here is derived from an EMBL/GenBank/DDBJ whole genome shotgun (WGS) entry which is preliminary data.</text>
</comment>
<evidence type="ECO:0000313" key="2">
    <source>
        <dbReference type="EMBL" id="GFB29149.1"/>
    </source>
</evidence>
<evidence type="ECO:0000256" key="1">
    <source>
        <dbReference type="SAM" id="MobiDB-lite"/>
    </source>
</evidence>
<dbReference type="AlphaFoldDB" id="A0A699L842"/>
<protein>
    <recommendedName>
        <fullName evidence="3">Integrase, catalytic region, zinc finger, CCHC-type, peptidase aspartic, catalytic</fullName>
    </recommendedName>
</protein>
<name>A0A699L842_TANCI</name>
<evidence type="ECO:0008006" key="3">
    <source>
        <dbReference type="Google" id="ProtNLM"/>
    </source>
</evidence>